<sequence>MSATDDLHTDDPAGSLTLPATATRDHDPDELYADFEAWVSGQGLQLYPAQDEAILELVTGANVVLATPTGSGKSLVAVAAHYFALARGVRSVYTAPIKALVSEKFFALCGVFGSANVGMMTGDAAVNADAPVLCCTAEVLANIALRTGRDSDLAVVVIDEFHYYADPDRGWAWQVPLLELTRAQFLLMSATLGDTTDLAADLGRRTGRETTTVAGAERPVPLHHYYETTPLHETVADLVAGGQAPIYVVHFTQAAALEHAQALTSINVASRAERDVIAETIAGFRFTAGFGKVLNRLVRHGIGVHHAGMLPKYRRLVEQLAQAGLLKVICGTDTLGVGINVPIRTVVFAALSKFDGERQRQLQVREFHQIAGRAGRAGFDTAGTVVVQAPEHEVENAKLVAKAGDDAKKLRRIVRKKPPEGFVSWGRNTHDRLLSSQPEALTARFAVTPAMVLNVIARPGNAFAAMRDLIRTNHTTATQQREQVREAIRAYRALLAAGVVERLAEPDEQGRVVRLTADLPLNFALNQPLSTFALAALDLLDPESDSYALDVVSVYEATLEDPRQVVRAQQNLARGEAVAQLKAEGVEYEERMELLADVTHPMPLQELLTGAFAVYRQTHPWLSEDDLRPKAVVRDMWERAMTFTEYVAFYGLSRSEGLVLRYLTDAYRALRSSVPEPAVTEGVTDIVEWLGALVRQVDSSLLDEWEALTAGTGAGREDVVEVRRPASLSENVRAFTVLVRNTMFRRVELFALRRLDQLADLDPDVDWVAALEGYFAEYPRVGTGPDARNPRLLQVTTEPGRWRVRQILDDPDGDHDWAISAEIDLAASDEAGEPVVLVTAVGPL</sequence>
<dbReference type="STRING" id="1206085.SAMN05443575_0024"/>
<dbReference type="Proteomes" id="UP000186132">
    <property type="component" value="Unassembled WGS sequence"/>
</dbReference>
<name>A0A1M5BX44_9ACTN</name>
<dbReference type="InterPro" id="IPR011545">
    <property type="entry name" value="DEAD/DEAH_box_helicase_dom"/>
</dbReference>
<dbReference type="CDD" id="cd17921">
    <property type="entry name" value="DEXHc_Ski2"/>
    <property type="match status" value="1"/>
</dbReference>
<feature type="region of interest" description="Disordered" evidence="5">
    <location>
        <begin position="1"/>
        <end position="25"/>
    </location>
</feature>
<evidence type="ECO:0000256" key="1">
    <source>
        <dbReference type="ARBA" id="ARBA00022741"/>
    </source>
</evidence>
<dbReference type="SMART" id="SM00487">
    <property type="entry name" value="DEXDc"/>
    <property type="match status" value="1"/>
</dbReference>
<dbReference type="Pfam" id="PF00271">
    <property type="entry name" value="Helicase_C"/>
    <property type="match status" value="1"/>
</dbReference>
<organism evidence="8 9">
    <name type="scientific">Jatrophihabitans endophyticus</name>
    <dbReference type="NCBI Taxonomy" id="1206085"/>
    <lineage>
        <taxon>Bacteria</taxon>
        <taxon>Bacillati</taxon>
        <taxon>Actinomycetota</taxon>
        <taxon>Actinomycetes</taxon>
        <taxon>Jatrophihabitantales</taxon>
        <taxon>Jatrophihabitantaceae</taxon>
        <taxon>Jatrophihabitans</taxon>
    </lineage>
</organism>
<dbReference type="SMART" id="SM00490">
    <property type="entry name" value="HELICc"/>
    <property type="match status" value="1"/>
</dbReference>
<feature type="domain" description="Helicase C-terminal" evidence="7">
    <location>
        <begin position="230"/>
        <end position="435"/>
    </location>
</feature>
<dbReference type="Gene3D" id="3.40.50.300">
    <property type="entry name" value="P-loop containing nucleotide triphosphate hydrolases"/>
    <property type="match status" value="2"/>
</dbReference>
<dbReference type="AlphaFoldDB" id="A0A1M5BX44"/>
<dbReference type="InterPro" id="IPR027417">
    <property type="entry name" value="P-loop_NTPase"/>
</dbReference>
<dbReference type="GO" id="GO:0005524">
    <property type="term" value="F:ATP binding"/>
    <property type="evidence" value="ECO:0007669"/>
    <property type="project" value="UniProtKB-KW"/>
</dbReference>
<feature type="domain" description="Helicase ATP-binding" evidence="6">
    <location>
        <begin position="54"/>
        <end position="210"/>
    </location>
</feature>
<evidence type="ECO:0000256" key="5">
    <source>
        <dbReference type="SAM" id="MobiDB-lite"/>
    </source>
</evidence>
<dbReference type="EMBL" id="FQVU01000001">
    <property type="protein sequence ID" value="SHF47079.1"/>
    <property type="molecule type" value="Genomic_DNA"/>
</dbReference>
<dbReference type="PROSITE" id="PS51192">
    <property type="entry name" value="HELICASE_ATP_BIND_1"/>
    <property type="match status" value="1"/>
</dbReference>
<evidence type="ECO:0000259" key="7">
    <source>
        <dbReference type="PROSITE" id="PS51194"/>
    </source>
</evidence>
<evidence type="ECO:0000313" key="8">
    <source>
        <dbReference type="EMBL" id="SHF47079.1"/>
    </source>
</evidence>
<keyword evidence="1" id="KW-0547">Nucleotide-binding</keyword>
<dbReference type="RefSeq" id="WP_143167895.1">
    <property type="nucleotide sequence ID" value="NZ_FQVU01000001.1"/>
</dbReference>
<evidence type="ECO:0000313" key="9">
    <source>
        <dbReference type="Proteomes" id="UP000186132"/>
    </source>
</evidence>
<keyword evidence="4" id="KW-0067">ATP-binding</keyword>
<dbReference type="Pfam" id="PF00270">
    <property type="entry name" value="DEAD"/>
    <property type="match status" value="1"/>
</dbReference>
<dbReference type="PANTHER" id="PTHR12131">
    <property type="entry name" value="ATP-DEPENDENT RNA AND DNA HELICASE"/>
    <property type="match status" value="1"/>
</dbReference>
<evidence type="ECO:0000259" key="6">
    <source>
        <dbReference type="PROSITE" id="PS51192"/>
    </source>
</evidence>
<evidence type="ECO:0000256" key="3">
    <source>
        <dbReference type="ARBA" id="ARBA00022806"/>
    </source>
</evidence>
<dbReference type="GO" id="GO:0004386">
    <property type="term" value="F:helicase activity"/>
    <property type="evidence" value="ECO:0007669"/>
    <property type="project" value="UniProtKB-KW"/>
</dbReference>
<dbReference type="PANTHER" id="PTHR12131:SF1">
    <property type="entry name" value="ATP-DEPENDENT RNA HELICASE SUPV3L1, MITOCHONDRIAL-RELATED"/>
    <property type="match status" value="1"/>
</dbReference>
<accession>A0A1M5BX44</accession>
<reference evidence="8 9" key="1">
    <citation type="submission" date="2016-11" db="EMBL/GenBank/DDBJ databases">
        <authorList>
            <person name="Jaros S."/>
            <person name="Januszkiewicz K."/>
            <person name="Wedrychowicz H."/>
        </authorList>
    </citation>
    <scope>NUCLEOTIDE SEQUENCE [LARGE SCALE GENOMIC DNA]</scope>
    <source>
        <strain evidence="8 9">DSM 45627</strain>
    </source>
</reference>
<gene>
    <name evidence="8" type="ORF">SAMN05443575_0024</name>
</gene>
<evidence type="ECO:0000256" key="4">
    <source>
        <dbReference type="ARBA" id="ARBA00022840"/>
    </source>
</evidence>
<dbReference type="Pfam" id="PF12029">
    <property type="entry name" value="DUF3516"/>
    <property type="match status" value="1"/>
</dbReference>
<protein>
    <submittedName>
        <fullName evidence="8">Helicase conserved C-terminal domain-containing protein</fullName>
    </submittedName>
</protein>
<dbReference type="InterPro" id="IPR001650">
    <property type="entry name" value="Helicase_C-like"/>
</dbReference>
<dbReference type="PROSITE" id="PS51194">
    <property type="entry name" value="HELICASE_CTER"/>
    <property type="match status" value="1"/>
</dbReference>
<dbReference type="GO" id="GO:0016787">
    <property type="term" value="F:hydrolase activity"/>
    <property type="evidence" value="ECO:0007669"/>
    <property type="project" value="UniProtKB-KW"/>
</dbReference>
<dbReference type="SUPFAM" id="SSF52540">
    <property type="entry name" value="P-loop containing nucleoside triphosphate hydrolases"/>
    <property type="match status" value="1"/>
</dbReference>
<dbReference type="GO" id="GO:0003676">
    <property type="term" value="F:nucleic acid binding"/>
    <property type="evidence" value="ECO:0007669"/>
    <property type="project" value="InterPro"/>
</dbReference>
<dbReference type="InterPro" id="IPR014001">
    <property type="entry name" value="Helicase_ATP-bd"/>
</dbReference>
<dbReference type="InterPro" id="IPR050699">
    <property type="entry name" value="RNA-DNA_Helicase"/>
</dbReference>
<keyword evidence="2" id="KW-0378">Hydrolase</keyword>
<feature type="compositionally biased region" description="Basic and acidic residues" evidence="5">
    <location>
        <begin position="1"/>
        <end position="11"/>
    </location>
</feature>
<dbReference type="OrthoDB" id="3229913at2"/>
<dbReference type="InterPro" id="IPR021904">
    <property type="entry name" value="DUF3516"/>
</dbReference>
<proteinExistence type="predicted"/>
<keyword evidence="9" id="KW-1185">Reference proteome</keyword>
<keyword evidence="3 8" id="KW-0347">Helicase</keyword>
<evidence type="ECO:0000256" key="2">
    <source>
        <dbReference type="ARBA" id="ARBA00022801"/>
    </source>
</evidence>